<keyword evidence="4" id="KW-1185">Reference proteome</keyword>
<dbReference type="PANTHER" id="PTHR35601">
    <property type="entry name" value="TOXIN RELE"/>
    <property type="match status" value="1"/>
</dbReference>
<dbReference type="Pfam" id="PF05016">
    <property type="entry name" value="ParE_toxin"/>
    <property type="match status" value="1"/>
</dbReference>
<gene>
    <name evidence="3" type="ORF">FB555_002022</name>
</gene>
<dbReference type="RefSeq" id="WP_182485314.1">
    <property type="nucleotide sequence ID" value="NZ_JACGWU010000008.1"/>
</dbReference>
<comment type="caution">
    <text evidence="3">The sequence shown here is derived from an EMBL/GenBank/DDBJ whole genome shotgun (WGS) entry which is preliminary data.</text>
</comment>
<dbReference type="Gene3D" id="3.30.2310.20">
    <property type="entry name" value="RelE-like"/>
    <property type="match status" value="1"/>
</dbReference>
<dbReference type="AlphaFoldDB" id="A0A7W3JVB7"/>
<keyword evidence="2" id="KW-1277">Toxin-antitoxin system</keyword>
<evidence type="ECO:0000313" key="4">
    <source>
        <dbReference type="Proteomes" id="UP000524237"/>
    </source>
</evidence>
<dbReference type="InterPro" id="IPR007712">
    <property type="entry name" value="RelE/ParE_toxin"/>
</dbReference>
<dbReference type="Proteomes" id="UP000524237">
    <property type="component" value="Unassembled WGS sequence"/>
</dbReference>
<accession>A0A7W3JVB7</accession>
<reference evidence="3 4" key="1">
    <citation type="submission" date="2020-07" db="EMBL/GenBank/DDBJ databases">
        <title>Sequencing the genomes of 1000 actinobacteria strains.</title>
        <authorList>
            <person name="Klenk H.-P."/>
        </authorList>
    </citation>
    <scope>NUCLEOTIDE SEQUENCE [LARGE SCALE GENOMIC DNA]</scope>
    <source>
        <strain evidence="3 4">DSM 23737</strain>
    </source>
</reference>
<evidence type="ECO:0000256" key="1">
    <source>
        <dbReference type="ARBA" id="ARBA00006226"/>
    </source>
</evidence>
<dbReference type="NCBIfam" id="TIGR02385">
    <property type="entry name" value="RelE_StbE"/>
    <property type="match status" value="1"/>
</dbReference>
<sequence>MTSAERFTVEYAAEALKELRKLDQTVARRAVKAIDALGINPRPSGTRQLVGFTNLWRIRVGDYRIIYTIRDSELLVLALRVAHRREVYRSL</sequence>
<dbReference type="EMBL" id="JACGWU010000008">
    <property type="protein sequence ID" value="MBA8829896.1"/>
    <property type="molecule type" value="Genomic_DNA"/>
</dbReference>
<organism evidence="3 4">
    <name type="scientific">Alpinimonas psychrophila</name>
    <dbReference type="NCBI Taxonomy" id="748908"/>
    <lineage>
        <taxon>Bacteria</taxon>
        <taxon>Bacillati</taxon>
        <taxon>Actinomycetota</taxon>
        <taxon>Actinomycetes</taxon>
        <taxon>Micrococcales</taxon>
        <taxon>Microbacteriaceae</taxon>
        <taxon>Alpinimonas</taxon>
    </lineage>
</organism>
<proteinExistence type="inferred from homology"/>
<protein>
    <submittedName>
        <fullName evidence="3">mRNA interferase RelE/StbE</fullName>
    </submittedName>
</protein>
<name>A0A7W3JVB7_9MICO</name>
<comment type="similarity">
    <text evidence="1">Belongs to the RelE toxin family.</text>
</comment>
<dbReference type="InterPro" id="IPR035093">
    <property type="entry name" value="RelE/ParE_toxin_dom_sf"/>
</dbReference>
<evidence type="ECO:0000256" key="2">
    <source>
        <dbReference type="ARBA" id="ARBA00022649"/>
    </source>
</evidence>
<dbReference type="PANTHER" id="PTHR35601:SF1">
    <property type="entry name" value="TOXIN RELE"/>
    <property type="match status" value="1"/>
</dbReference>
<dbReference type="SUPFAM" id="SSF143011">
    <property type="entry name" value="RelE-like"/>
    <property type="match status" value="1"/>
</dbReference>
<evidence type="ECO:0000313" key="3">
    <source>
        <dbReference type="EMBL" id="MBA8829896.1"/>
    </source>
</evidence>